<dbReference type="Pfam" id="PF21365">
    <property type="entry name" value="Glyco_hydro_31_3rd"/>
    <property type="match status" value="1"/>
</dbReference>
<dbReference type="InterPro" id="IPR048395">
    <property type="entry name" value="Glyco_hydro_31_C"/>
</dbReference>
<dbReference type="InterPro" id="IPR000322">
    <property type="entry name" value="Glyco_hydro_31_TIM"/>
</dbReference>
<name>A0A5N5WVQ4_9EURO</name>
<comment type="catalytic activity">
    <reaction evidence="1">
        <text>Hydrolysis of terminal, non-reducing (1-&gt;4)-linked alpha-D-glucose residues with release of alpha-D-glucose.</text>
        <dbReference type="EC" id="3.2.1.20"/>
    </reaction>
</comment>
<dbReference type="EC" id="3.2.1.20" evidence="3"/>
<dbReference type="EMBL" id="ML732243">
    <property type="protein sequence ID" value="KAB8072623.1"/>
    <property type="molecule type" value="Genomic_DNA"/>
</dbReference>
<dbReference type="InterPro" id="IPR017853">
    <property type="entry name" value="GH"/>
</dbReference>
<dbReference type="AlphaFoldDB" id="A0A5N5WVQ4"/>
<dbReference type="PANTHER" id="PTHR22762">
    <property type="entry name" value="ALPHA-GLUCOSIDASE"/>
    <property type="match status" value="1"/>
</dbReference>
<comment type="similarity">
    <text evidence="2 4">Belongs to the glycosyl hydrolase 31 family.</text>
</comment>
<dbReference type="OrthoDB" id="1334205at2759"/>
<dbReference type="PANTHER" id="PTHR22762:SF89">
    <property type="entry name" value="ALPHA-XYLOSIDASE"/>
    <property type="match status" value="1"/>
</dbReference>
<evidence type="ECO:0000256" key="4">
    <source>
        <dbReference type="RuleBase" id="RU361185"/>
    </source>
</evidence>
<dbReference type="Pfam" id="PF01055">
    <property type="entry name" value="Glyco_hydro_31_2nd"/>
    <property type="match status" value="1"/>
</dbReference>
<evidence type="ECO:0000256" key="1">
    <source>
        <dbReference type="ARBA" id="ARBA00001657"/>
    </source>
</evidence>
<dbReference type="GO" id="GO:0004558">
    <property type="term" value="F:alpha-1,4-glucosidase activity"/>
    <property type="evidence" value="ECO:0007669"/>
    <property type="project" value="UniProtKB-EC"/>
</dbReference>
<dbReference type="GO" id="GO:0006491">
    <property type="term" value="P:N-glycan processing"/>
    <property type="evidence" value="ECO:0007669"/>
    <property type="project" value="TreeGrafter"/>
</dbReference>
<keyword evidence="4" id="KW-0326">Glycosidase</keyword>
<dbReference type="GO" id="GO:0005975">
    <property type="term" value="P:carbohydrate metabolic process"/>
    <property type="evidence" value="ECO:0007669"/>
    <property type="project" value="InterPro"/>
</dbReference>
<keyword evidence="4" id="KW-0378">Hydrolase</keyword>
<proteinExistence type="inferred from homology"/>
<feature type="domain" description="Glycoside hydrolase family 31 TIM barrel" evidence="5">
    <location>
        <begin position="193"/>
        <end position="495"/>
    </location>
</feature>
<evidence type="ECO:0000313" key="8">
    <source>
        <dbReference type="Proteomes" id="UP000326565"/>
    </source>
</evidence>
<organism evidence="7 8">
    <name type="scientific">Aspergillus leporis</name>
    <dbReference type="NCBI Taxonomy" id="41062"/>
    <lineage>
        <taxon>Eukaryota</taxon>
        <taxon>Fungi</taxon>
        <taxon>Dikarya</taxon>
        <taxon>Ascomycota</taxon>
        <taxon>Pezizomycotina</taxon>
        <taxon>Eurotiomycetes</taxon>
        <taxon>Eurotiomycetidae</taxon>
        <taxon>Eurotiales</taxon>
        <taxon>Aspergillaceae</taxon>
        <taxon>Aspergillus</taxon>
        <taxon>Aspergillus subgen. Circumdati</taxon>
    </lineage>
</organism>
<evidence type="ECO:0000259" key="6">
    <source>
        <dbReference type="Pfam" id="PF21365"/>
    </source>
</evidence>
<evidence type="ECO:0000256" key="3">
    <source>
        <dbReference type="ARBA" id="ARBA00012741"/>
    </source>
</evidence>
<evidence type="ECO:0000259" key="5">
    <source>
        <dbReference type="Pfam" id="PF01055"/>
    </source>
</evidence>
<keyword evidence="8" id="KW-1185">Reference proteome</keyword>
<accession>A0A5N5WVQ4</accession>
<evidence type="ECO:0000313" key="7">
    <source>
        <dbReference type="EMBL" id="KAB8072623.1"/>
    </source>
</evidence>
<dbReference type="Gene3D" id="3.20.20.80">
    <property type="entry name" value="Glycosidases"/>
    <property type="match status" value="1"/>
</dbReference>
<gene>
    <name evidence="7" type="ORF">BDV29DRAFT_177049</name>
</gene>
<dbReference type="SUPFAM" id="SSF51445">
    <property type="entry name" value="(Trans)glycosidases"/>
    <property type="match status" value="1"/>
</dbReference>
<dbReference type="CDD" id="cd06595">
    <property type="entry name" value="GH31_u1"/>
    <property type="match status" value="1"/>
</dbReference>
<dbReference type="SUPFAM" id="SSF51011">
    <property type="entry name" value="Glycosyl hydrolase domain"/>
    <property type="match status" value="1"/>
</dbReference>
<protein>
    <recommendedName>
        <fullName evidence="3">alpha-glucosidase</fullName>
        <ecNumber evidence="3">3.2.1.20</ecNumber>
    </recommendedName>
</protein>
<feature type="domain" description="Glycosyl hydrolase family 31 C-terminal" evidence="6">
    <location>
        <begin position="505"/>
        <end position="596"/>
    </location>
</feature>
<dbReference type="Proteomes" id="UP000326565">
    <property type="component" value="Unassembled WGS sequence"/>
</dbReference>
<evidence type="ECO:0000256" key="2">
    <source>
        <dbReference type="ARBA" id="ARBA00007806"/>
    </source>
</evidence>
<reference evidence="7 8" key="1">
    <citation type="submission" date="2019-04" db="EMBL/GenBank/DDBJ databases">
        <title>Friends and foes A comparative genomics study of 23 Aspergillus species from section Flavi.</title>
        <authorList>
            <consortium name="DOE Joint Genome Institute"/>
            <person name="Kjaerbolling I."/>
            <person name="Vesth T."/>
            <person name="Frisvad J.C."/>
            <person name="Nybo J.L."/>
            <person name="Theobald S."/>
            <person name="Kildgaard S."/>
            <person name="Isbrandt T."/>
            <person name="Kuo A."/>
            <person name="Sato A."/>
            <person name="Lyhne E.K."/>
            <person name="Kogle M.E."/>
            <person name="Wiebenga A."/>
            <person name="Kun R.S."/>
            <person name="Lubbers R.J."/>
            <person name="Makela M.R."/>
            <person name="Barry K."/>
            <person name="Chovatia M."/>
            <person name="Clum A."/>
            <person name="Daum C."/>
            <person name="Haridas S."/>
            <person name="He G."/>
            <person name="LaButti K."/>
            <person name="Lipzen A."/>
            <person name="Mondo S."/>
            <person name="Riley R."/>
            <person name="Salamov A."/>
            <person name="Simmons B.A."/>
            <person name="Magnuson J.K."/>
            <person name="Henrissat B."/>
            <person name="Mortensen U.H."/>
            <person name="Larsen T.O."/>
            <person name="Devries R.P."/>
            <person name="Grigoriev I.V."/>
            <person name="Machida M."/>
            <person name="Baker S.E."/>
            <person name="Andersen M.R."/>
        </authorList>
    </citation>
    <scope>NUCLEOTIDE SEQUENCE [LARGE SCALE GENOMIC DNA]</scope>
    <source>
        <strain evidence="7 8">CBS 151.66</strain>
    </source>
</reference>
<sequence>MDRYVFSTKPKANPEAVIAGPNYRFTVLTNRLVRFEWAEDGQFEDRASTFAINRDLPVPEFRIIDKDGLEIITEHFHLSYDKKRFSPDGMVAHINAKTTKYGTEWRFGTEPTLNLGGTARTLDLCDGRCDMGLGVLSKAGIASIDDSGSMLFDGEGFVTGRPLGDRVDGYLFAYGRDYKSAIKAFYAVSGKQPVVPRYALGNWWSRYYPYRQNEYIQLMDEFRARDIPLSVAVLDMDWHLVSEKCVPHAGWTGYTWNRELFPDPTLFGRELHHRNLKITLNDHPHDGVHSHEDSYQEMANFLGHDTKENTPILFDPTNPKFMEAYLNILHRNLESVACDFWWPDWQQGPYSKIPGVDPLWLLNHFTYLDNNRDGKVPLILSRYAGPGSHRYPIGFSGDTVVTWASLEFQPEFTATASNIGYGWWSHDIGGHIHGGRDDELVTRWIQLGVFSPILRLHSTSSRWMSKEPWLYREECSSVMSQFLRFRHRLVPYLYTENVLGSEADEPLIQPMYWIYPQREEAYSVPNQYFFGPELMVAPIVQPCDRRTNLASTIAWLPPLGRHVDIFTGTVYDGNHGMTLYRRLEEYPVLAHEGSIISLDAEASPTNGCLKPDKFEVLIVVGQDGHAAVLEGEDSRIGRPVSSIQFTQAEGKLTAEATGRLWTFRFLAITSIPNDLKVLANGIDRTKDSTVTVVSYPDTPSLLVQCPFVSNDQYSLAIHLGPNPEMSVIHHKARLERLIMDYQIEFQMKNKLWEVVELSEERPPNVTIANLMALGYDEAIVGPIAELLLADSRPFRE</sequence>